<keyword evidence="3" id="KW-1185">Reference proteome</keyword>
<evidence type="ECO:0000313" key="3">
    <source>
        <dbReference type="Proteomes" id="UP000824469"/>
    </source>
</evidence>
<evidence type="ECO:0000256" key="1">
    <source>
        <dbReference type="SAM" id="MobiDB-lite"/>
    </source>
</evidence>
<feature type="region of interest" description="Disordered" evidence="1">
    <location>
        <begin position="1"/>
        <end position="23"/>
    </location>
</feature>
<accession>A0AA38G3W0</accession>
<comment type="caution">
    <text evidence="2">The sequence shown here is derived from an EMBL/GenBank/DDBJ whole genome shotgun (WGS) entry which is preliminary data.</text>
</comment>
<feature type="non-terminal residue" evidence="2">
    <location>
        <position position="162"/>
    </location>
</feature>
<dbReference type="AlphaFoldDB" id="A0AA38G3W0"/>
<reference evidence="2 3" key="1">
    <citation type="journal article" date="2021" name="Nat. Plants">
        <title>The Taxus genome provides insights into paclitaxel biosynthesis.</title>
        <authorList>
            <person name="Xiong X."/>
            <person name="Gou J."/>
            <person name="Liao Q."/>
            <person name="Li Y."/>
            <person name="Zhou Q."/>
            <person name="Bi G."/>
            <person name="Li C."/>
            <person name="Du R."/>
            <person name="Wang X."/>
            <person name="Sun T."/>
            <person name="Guo L."/>
            <person name="Liang H."/>
            <person name="Lu P."/>
            <person name="Wu Y."/>
            <person name="Zhang Z."/>
            <person name="Ro D.K."/>
            <person name="Shang Y."/>
            <person name="Huang S."/>
            <person name="Yan J."/>
        </authorList>
    </citation>
    <scope>NUCLEOTIDE SEQUENCE [LARGE SCALE GENOMIC DNA]</scope>
    <source>
        <strain evidence="2">Ta-2019</strain>
    </source>
</reference>
<name>A0AA38G3W0_TAXCH</name>
<evidence type="ECO:0000313" key="2">
    <source>
        <dbReference type="EMBL" id="KAH9314910.1"/>
    </source>
</evidence>
<organism evidence="2 3">
    <name type="scientific">Taxus chinensis</name>
    <name type="common">Chinese yew</name>
    <name type="synonym">Taxus wallichiana var. chinensis</name>
    <dbReference type="NCBI Taxonomy" id="29808"/>
    <lineage>
        <taxon>Eukaryota</taxon>
        <taxon>Viridiplantae</taxon>
        <taxon>Streptophyta</taxon>
        <taxon>Embryophyta</taxon>
        <taxon>Tracheophyta</taxon>
        <taxon>Spermatophyta</taxon>
        <taxon>Pinopsida</taxon>
        <taxon>Pinidae</taxon>
        <taxon>Conifers II</taxon>
        <taxon>Cupressales</taxon>
        <taxon>Taxaceae</taxon>
        <taxon>Taxus</taxon>
    </lineage>
</organism>
<gene>
    <name evidence="2" type="ORF">KI387_023537</name>
</gene>
<sequence>MIHTLQYPNGGSSSSKEVNNSQPSKVDNIATWYEEYRALLENIRDAMSFVEFMRVSKGRSRPKPWSRATQEEELGLQVMEEYIMQVEEGEIMEFEPKKEEEEPKLLGIEREQPMGALEAPITIAKVELLTNFQNSSVKTSKFNRSLKYEPRKEREIMEHEFQ</sequence>
<proteinExistence type="predicted"/>
<dbReference type="EMBL" id="JAHRHJ020000005">
    <property type="protein sequence ID" value="KAH9314910.1"/>
    <property type="molecule type" value="Genomic_DNA"/>
</dbReference>
<protein>
    <submittedName>
        <fullName evidence="2">Uncharacterized protein</fullName>
    </submittedName>
</protein>
<dbReference type="Proteomes" id="UP000824469">
    <property type="component" value="Unassembled WGS sequence"/>
</dbReference>